<dbReference type="PANTHER" id="PTHR30290:SF83">
    <property type="entry name" value="ABC TRANSPORTER SUBSTRATE-BINDING PROTEIN"/>
    <property type="match status" value="1"/>
</dbReference>
<dbReference type="AlphaFoldDB" id="A0A4V2ESC1"/>
<gene>
    <name evidence="3" type="ORF">EV193_106289</name>
</gene>
<dbReference type="GO" id="GO:1904680">
    <property type="term" value="F:peptide transmembrane transporter activity"/>
    <property type="evidence" value="ECO:0007669"/>
    <property type="project" value="TreeGrafter"/>
</dbReference>
<dbReference type="GO" id="GO:0042597">
    <property type="term" value="C:periplasmic space"/>
    <property type="evidence" value="ECO:0007669"/>
    <property type="project" value="UniProtKB-ARBA"/>
</dbReference>
<name>A0A4V2ESC1_9PSEU</name>
<evidence type="ECO:0000313" key="3">
    <source>
        <dbReference type="EMBL" id="RZS37053.1"/>
    </source>
</evidence>
<dbReference type="SUPFAM" id="SSF53850">
    <property type="entry name" value="Periplasmic binding protein-like II"/>
    <property type="match status" value="1"/>
</dbReference>
<dbReference type="InterPro" id="IPR039424">
    <property type="entry name" value="SBP_5"/>
</dbReference>
<dbReference type="Gene3D" id="3.10.105.10">
    <property type="entry name" value="Dipeptide-binding Protein, Domain 3"/>
    <property type="match status" value="1"/>
</dbReference>
<protein>
    <submittedName>
        <fullName evidence="3">Oligopeptide transport system substrate-binding protein</fullName>
    </submittedName>
</protein>
<dbReference type="Gene3D" id="3.90.76.10">
    <property type="entry name" value="Dipeptide-binding Protein, Domain 1"/>
    <property type="match status" value="1"/>
</dbReference>
<dbReference type="Gene3D" id="3.40.190.10">
    <property type="entry name" value="Periplasmic binding protein-like II"/>
    <property type="match status" value="1"/>
</dbReference>
<dbReference type="Proteomes" id="UP000294257">
    <property type="component" value="Unassembled WGS sequence"/>
</dbReference>
<keyword evidence="1" id="KW-0732">Signal</keyword>
<dbReference type="CDD" id="cd00995">
    <property type="entry name" value="PBP2_NikA_DppA_OppA_like"/>
    <property type="match status" value="1"/>
</dbReference>
<keyword evidence="4" id="KW-1185">Reference proteome</keyword>
<feature type="domain" description="Solute-binding protein family 5" evidence="2">
    <location>
        <begin position="84"/>
        <end position="454"/>
    </location>
</feature>
<sequence length="537" mass="58125">MVGALVVALGGCSTTVAGTASVDPAATTTTSRPPAPANLNAAITVWGTEPDNPLVPGNTTDPGGQQIIDALFTGLVEQEPGTNEIKPAHAQSWEVGADGKRLTIKLKPGWRFHDGTPVTAKNYVDAWNFTAAAANGQQGAGYFEQIAGYPEVRAPGSAVREMAGLKVVDDSTFTVDLAQPSATFVKLLGDPLFSPLPDAFFKDRASFELKPVGNGPFQFVSRVPGSEVVLARFEQYSGPKPKVRQVRFRFGAGQEAGYASLMTNEVDFIGEIPPSKLAGGRYKTELRGRSASADRLANQTLVFPLYDPKFANPDLRRAISMAIDRKKITETVFAGDRKPLKGYGAPGLPGWTDGACAEYCEYNPTKAKELFQRSGFAGPIELISNAQSGHKEWVEAVCNQIRNTLGADCVFKPVEIRELLEKKNAKQHTAIFRSGWQADYPDVQNFLTPIYRTGAPFNDGRYTNPAVDQKLAAAEAAHGTNPSEAYRLYREAEQLIAADMPVIPLWNNATPHGWSTRLRKVRVTPVLGLDLMAVEVE</sequence>
<dbReference type="EMBL" id="SGWQ01000006">
    <property type="protein sequence ID" value="RZS37053.1"/>
    <property type="molecule type" value="Genomic_DNA"/>
</dbReference>
<evidence type="ECO:0000313" key="4">
    <source>
        <dbReference type="Proteomes" id="UP000294257"/>
    </source>
</evidence>
<reference evidence="3 4" key="1">
    <citation type="submission" date="2019-02" db="EMBL/GenBank/DDBJ databases">
        <title>Genomic Encyclopedia of Type Strains, Phase IV (KMG-IV): sequencing the most valuable type-strain genomes for metagenomic binning, comparative biology and taxonomic classification.</title>
        <authorList>
            <person name="Goeker M."/>
        </authorList>
    </citation>
    <scope>NUCLEOTIDE SEQUENCE [LARGE SCALE GENOMIC DNA]</scope>
    <source>
        <strain evidence="3 4">DSM 101727</strain>
    </source>
</reference>
<evidence type="ECO:0000259" key="2">
    <source>
        <dbReference type="Pfam" id="PF00496"/>
    </source>
</evidence>
<proteinExistence type="predicted"/>
<dbReference type="InterPro" id="IPR030678">
    <property type="entry name" value="Peptide/Ni-bd"/>
</dbReference>
<dbReference type="PANTHER" id="PTHR30290">
    <property type="entry name" value="PERIPLASMIC BINDING COMPONENT OF ABC TRANSPORTER"/>
    <property type="match status" value="1"/>
</dbReference>
<feature type="chain" id="PRO_5038896587" evidence="1">
    <location>
        <begin position="20"/>
        <end position="537"/>
    </location>
</feature>
<dbReference type="InterPro" id="IPR000914">
    <property type="entry name" value="SBP_5_dom"/>
</dbReference>
<dbReference type="GO" id="GO:0043190">
    <property type="term" value="C:ATP-binding cassette (ABC) transporter complex"/>
    <property type="evidence" value="ECO:0007669"/>
    <property type="project" value="InterPro"/>
</dbReference>
<feature type="signal peptide" evidence="1">
    <location>
        <begin position="1"/>
        <end position="19"/>
    </location>
</feature>
<dbReference type="PIRSF" id="PIRSF002741">
    <property type="entry name" value="MppA"/>
    <property type="match status" value="1"/>
</dbReference>
<comment type="caution">
    <text evidence="3">The sequence shown here is derived from an EMBL/GenBank/DDBJ whole genome shotgun (WGS) entry which is preliminary data.</text>
</comment>
<accession>A0A4V2ESC1</accession>
<dbReference type="Pfam" id="PF00496">
    <property type="entry name" value="SBP_bac_5"/>
    <property type="match status" value="1"/>
</dbReference>
<evidence type="ECO:0000256" key="1">
    <source>
        <dbReference type="SAM" id="SignalP"/>
    </source>
</evidence>
<dbReference type="GO" id="GO:0015833">
    <property type="term" value="P:peptide transport"/>
    <property type="evidence" value="ECO:0007669"/>
    <property type="project" value="TreeGrafter"/>
</dbReference>
<organism evidence="3 4">
    <name type="scientific">Herbihabitans rhizosphaerae</name>
    <dbReference type="NCBI Taxonomy" id="1872711"/>
    <lineage>
        <taxon>Bacteria</taxon>
        <taxon>Bacillati</taxon>
        <taxon>Actinomycetota</taxon>
        <taxon>Actinomycetes</taxon>
        <taxon>Pseudonocardiales</taxon>
        <taxon>Pseudonocardiaceae</taxon>
        <taxon>Herbihabitans</taxon>
    </lineage>
</organism>